<dbReference type="Proteomes" id="UP001234297">
    <property type="component" value="Chromosome 7"/>
</dbReference>
<organism evidence="1 2">
    <name type="scientific">Persea americana</name>
    <name type="common">Avocado</name>
    <dbReference type="NCBI Taxonomy" id="3435"/>
    <lineage>
        <taxon>Eukaryota</taxon>
        <taxon>Viridiplantae</taxon>
        <taxon>Streptophyta</taxon>
        <taxon>Embryophyta</taxon>
        <taxon>Tracheophyta</taxon>
        <taxon>Spermatophyta</taxon>
        <taxon>Magnoliopsida</taxon>
        <taxon>Magnoliidae</taxon>
        <taxon>Laurales</taxon>
        <taxon>Lauraceae</taxon>
        <taxon>Persea</taxon>
    </lineage>
</organism>
<name>A0ACC2LA77_PERAE</name>
<protein>
    <submittedName>
        <fullName evidence="1">Uncharacterized protein</fullName>
    </submittedName>
</protein>
<sequence>MTTPMKTTTNNEKAREPIDDDATTNLIFSNGVCCFCFPCFGRSDRSTPGVGLRSEWWEGARTAEIEERWWRKGWTTVMKAREWSEIVAGPKWKTFIRRFRKRGGGRGQGKFQYDPLSYAMNFDEGQWQNGDSEAEHGGRDFSTRFVSAKSTVVISETSPPLLTAAVDS</sequence>
<evidence type="ECO:0000313" key="1">
    <source>
        <dbReference type="EMBL" id="KAJ8630384.1"/>
    </source>
</evidence>
<keyword evidence="2" id="KW-1185">Reference proteome</keyword>
<comment type="caution">
    <text evidence="1">The sequence shown here is derived from an EMBL/GenBank/DDBJ whole genome shotgun (WGS) entry which is preliminary data.</text>
</comment>
<gene>
    <name evidence="1" type="ORF">MRB53_023707</name>
</gene>
<evidence type="ECO:0000313" key="2">
    <source>
        <dbReference type="Proteomes" id="UP001234297"/>
    </source>
</evidence>
<proteinExistence type="predicted"/>
<dbReference type="EMBL" id="CM056815">
    <property type="protein sequence ID" value="KAJ8630384.1"/>
    <property type="molecule type" value="Genomic_DNA"/>
</dbReference>
<accession>A0ACC2LA77</accession>
<reference evidence="1 2" key="1">
    <citation type="journal article" date="2022" name="Hortic Res">
        <title>A haplotype resolved chromosomal level avocado genome allows analysis of novel avocado genes.</title>
        <authorList>
            <person name="Nath O."/>
            <person name="Fletcher S.J."/>
            <person name="Hayward A."/>
            <person name="Shaw L.M."/>
            <person name="Masouleh A.K."/>
            <person name="Furtado A."/>
            <person name="Henry R.J."/>
            <person name="Mitter N."/>
        </authorList>
    </citation>
    <scope>NUCLEOTIDE SEQUENCE [LARGE SCALE GENOMIC DNA]</scope>
    <source>
        <strain evidence="2">cv. Hass</strain>
    </source>
</reference>